<dbReference type="PROSITE" id="PS00041">
    <property type="entry name" value="HTH_ARAC_FAMILY_1"/>
    <property type="match status" value="1"/>
</dbReference>
<dbReference type="PROSITE" id="PS01124">
    <property type="entry name" value="HTH_ARAC_FAMILY_2"/>
    <property type="match status" value="1"/>
</dbReference>
<keyword evidence="1" id="KW-0805">Transcription regulation</keyword>
<dbReference type="PANTHER" id="PTHR43280:SF2">
    <property type="entry name" value="HTH-TYPE TRANSCRIPTIONAL REGULATOR EXSA"/>
    <property type="match status" value="1"/>
</dbReference>
<name>A0ABT4LLI7_9PROT</name>
<feature type="domain" description="HTH araC/xylS-type" evidence="4">
    <location>
        <begin position="226"/>
        <end position="324"/>
    </location>
</feature>
<dbReference type="PRINTS" id="PR00032">
    <property type="entry name" value="HTHARAC"/>
</dbReference>
<evidence type="ECO:0000256" key="2">
    <source>
        <dbReference type="ARBA" id="ARBA00023125"/>
    </source>
</evidence>
<dbReference type="Gene3D" id="1.10.10.60">
    <property type="entry name" value="Homeodomain-like"/>
    <property type="match status" value="1"/>
</dbReference>
<dbReference type="SUPFAM" id="SSF52317">
    <property type="entry name" value="Class I glutamine amidotransferase-like"/>
    <property type="match status" value="1"/>
</dbReference>
<organism evidence="5 6">
    <name type="scientific">Kiloniella laminariae</name>
    <dbReference type="NCBI Taxonomy" id="454162"/>
    <lineage>
        <taxon>Bacteria</taxon>
        <taxon>Pseudomonadati</taxon>
        <taxon>Pseudomonadota</taxon>
        <taxon>Alphaproteobacteria</taxon>
        <taxon>Rhodospirillales</taxon>
        <taxon>Kiloniellaceae</taxon>
        <taxon>Kiloniella</taxon>
    </lineage>
</organism>
<gene>
    <name evidence="5" type="ORF">O4H49_14235</name>
</gene>
<dbReference type="InterPro" id="IPR020449">
    <property type="entry name" value="Tscrpt_reg_AraC-type_HTH"/>
</dbReference>
<sequence>MLDFRYEGRPINVKVLLMPEFPQTDASMVIDVMRVTNRVSGREIFRWQLLSEQGGAVTASNGTSINNTRIMSEEDMADTDMIIVCASYQIDLYTTSAIKAWLRKADRKGIVIGGVESASYVLILSGLIRHSPTAIHWEMLAHVRERYPEIDISNDPYEIHGKRFSSAGGTATLEMMLKLVGYLYDTSLATEVGYQFHHPQVLALRDGERDKRTVSLRLRVHEPSLIKVVEIMEQNIEFPLEIEELAKDLPISRRQLERLFRKHLNDTLTGYYLKLRLRSARELLQQTSMSVFEVALASGFASAPYFSRAYKNRFGVSPRADRQKYLSSYGRSGIPEIQVANQIH</sequence>
<dbReference type="CDD" id="cd03136">
    <property type="entry name" value="GATase1_AraC_ArgR_like"/>
    <property type="match status" value="1"/>
</dbReference>
<reference evidence="5" key="1">
    <citation type="submission" date="2022-12" db="EMBL/GenBank/DDBJ databases">
        <title>Bacterial isolates from different developmental stages of Nematostella vectensis.</title>
        <authorList>
            <person name="Fraune S."/>
        </authorList>
    </citation>
    <scope>NUCLEOTIDE SEQUENCE</scope>
    <source>
        <strain evidence="5">G21630-S1</strain>
    </source>
</reference>
<keyword evidence="6" id="KW-1185">Reference proteome</keyword>
<dbReference type="InterPro" id="IPR009057">
    <property type="entry name" value="Homeodomain-like_sf"/>
</dbReference>
<dbReference type="InterPro" id="IPR018062">
    <property type="entry name" value="HTH_AraC-typ_CS"/>
</dbReference>
<protein>
    <submittedName>
        <fullName evidence="5">GlxA family transcriptional regulator</fullName>
    </submittedName>
</protein>
<dbReference type="InterPro" id="IPR029062">
    <property type="entry name" value="Class_I_gatase-like"/>
</dbReference>
<evidence type="ECO:0000256" key="3">
    <source>
        <dbReference type="ARBA" id="ARBA00023163"/>
    </source>
</evidence>
<evidence type="ECO:0000256" key="1">
    <source>
        <dbReference type="ARBA" id="ARBA00023015"/>
    </source>
</evidence>
<dbReference type="Pfam" id="PF12833">
    <property type="entry name" value="HTH_18"/>
    <property type="match status" value="1"/>
</dbReference>
<comment type="caution">
    <text evidence="5">The sequence shown here is derived from an EMBL/GenBank/DDBJ whole genome shotgun (WGS) entry which is preliminary data.</text>
</comment>
<dbReference type="SUPFAM" id="SSF46689">
    <property type="entry name" value="Homeodomain-like"/>
    <property type="match status" value="2"/>
</dbReference>
<accession>A0ABT4LLI7</accession>
<evidence type="ECO:0000259" key="4">
    <source>
        <dbReference type="PROSITE" id="PS01124"/>
    </source>
</evidence>
<dbReference type="EMBL" id="JAPWGY010000005">
    <property type="protein sequence ID" value="MCZ4281946.1"/>
    <property type="molecule type" value="Genomic_DNA"/>
</dbReference>
<dbReference type="Proteomes" id="UP001069802">
    <property type="component" value="Unassembled WGS sequence"/>
</dbReference>
<dbReference type="Gene3D" id="3.40.50.880">
    <property type="match status" value="1"/>
</dbReference>
<proteinExistence type="predicted"/>
<dbReference type="PANTHER" id="PTHR43280">
    <property type="entry name" value="ARAC-FAMILY TRANSCRIPTIONAL REGULATOR"/>
    <property type="match status" value="1"/>
</dbReference>
<evidence type="ECO:0000313" key="5">
    <source>
        <dbReference type="EMBL" id="MCZ4281946.1"/>
    </source>
</evidence>
<keyword evidence="3" id="KW-0804">Transcription</keyword>
<keyword evidence="2" id="KW-0238">DNA-binding</keyword>
<dbReference type="InterPro" id="IPR018060">
    <property type="entry name" value="HTH_AraC"/>
</dbReference>
<dbReference type="SMART" id="SM00342">
    <property type="entry name" value="HTH_ARAC"/>
    <property type="match status" value="1"/>
</dbReference>
<evidence type="ECO:0000313" key="6">
    <source>
        <dbReference type="Proteomes" id="UP001069802"/>
    </source>
</evidence>